<dbReference type="Pfam" id="PF02321">
    <property type="entry name" value="OEP"/>
    <property type="match status" value="2"/>
</dbReference>
<dbReference type="InterPro" id="IPR010131">
    <property type="entry name" value="MdtP/NodT-like"/>
</dbReference>
<dbReference type="Gene3D" id="1.20.1600.10">
    <property type="entry name" value="Outer membrane efflux proteins (OEP)"/>
    <property type="match status" value="1"/>
</dbReference>
<keyword evidence="3" id="KW-0732">Signal</keyword>
<dbReference type="HOGENOM" id="CLU_514679_0_0_3"/>
<dbReference type="PANTHER" id="PTHR30203:SF30">
    <property type="entry name" value="OUTER MEMBRANE PROTEIN-RELATED"/>
    <property type="match status" value="1"/>
</dbReference>
<organism evidence="4 5">
    <name type="scientific">Prochlorococcus marinus (strain MIT 9313)</name>
    <dbReference type="NCBI Taxonomy" id="74547"/>
    <lineage>
        <taxon>Bacteria</taxon>
        <taxon>Bacillati</taxon>
        <taxon>Cyanobacteriota</taxon>
        <taxon>Cyanophyceae</taxon>
        <taxon>Synechococcales</taxon>
        <taxon>Prochlorococcaceae</taxon>
        <taxon>Prochlorococcus</taxon>
    </lineage>
</organism>
<dbReference type="OrthoDB" id="554222at2"/>
<protein>
    <submittedName>
        <fullName evidence="4">Outer membrane efflux protein</fullName>
    </submittedName>
</protein>
<comment type="similarity">
    <text evidence="1">Belongs to the outer membrane factor (OMF) (TC 1.B.17) family.</text>
</comment>
<reference evidence="4 5" key="1">
    <citation type="journal article" date="2003" name="Nature">
        <title>Genome divergence in two Prochlorococcus ecotypes reflects oceanic niche differentiation.</title>
        <authorList>
            <person name="Rocap G."/>
            <person name="Larimer F.W."/>
            <person name="Lamerdin J.E."/>
            <person name="Malfatti S."/>
            <person name="Chain P."/>
            <person name="Ahlgren N.A."/>
            <person name="Arellano A."/>
            <person name="Coleman M."/>
            <person name="Hauser L."/>
            <person name="Hess W.R."/>
            <person name="Johnson Z.I."/>
            <person name="Land M.L."/>
            <person name="Lindell D."/>
            <person name="Post A.F."/>
            <person name="Regala W."/>
            <person name="Shah M."/>
            <person name="Shaw S.L."/>
            <person name="Steglich C."/>
            <person name="Sullivan M.B."/>
            <person name="Ting C.S."/>
            <person name="Tolonen A."/>
            <person name="Webb E.A."/>
            <person name="Zinser E.R."/>
            <person name="Chisholm S.W."/>
        </authorList>
    </citation>
    <scope>NUCLEOTIDE SEQUENCE [LARGE SCALE GENOMIC DNA]</scope>
    <source>
        <strain evidence="5">MIT 9313</strain>
    </source>
</reference>
<evidence type="ECO:0000256" key="1">
    <source>
        <dbReference type="ARBA" id="ARBA00007613"/>
    </source>
</evidence>
<feature type="chain" id="PRO_5004292387" evidence="3">
    <location>
        <begin position="28"/>
        <end position="529"/>
    </location>
</feature>
<dbReference type="PANTHER" id="PTHR30203">
    <property type="entry name" value="OUTER MEMBRANE CATION EFFLUX PROTEIN"/>
    <property type="match status" value="1"/>
</dbReference>
<proteinExistence type="inferred from homology"/>
<dbReference type="EMBL" id="BX548175">
    <property type="protein sequence ID" value="CAE21155.1"/>
    <property type="molecule type" value="Genomic_DNA"/>
</dbReference>
<evidence type="ECO:0000313" key="5">
    <source>
        <dbReference type="Proteomes" id="UP000001423"/>
    </source>
</evidence>
<accession>Q7V6Z5</accession>
<evidence type="ECO:0000256" key="2">
    <source>
        <dbReference type="SAM" id="Coils"/>
    </source>
</evidence>
<evidence type="ECO:0000256" key="3">
    <source>
        <dbReference type="SAM" id="SignalP"/>
    </source>
</evidence>
<feature type="signal peptide" evidence="3">
    <location>
        <begin position="1"/>
        <end position="27"/>
    </location>
</feature>
<dbReference type="Proteomes" id="UP000001423">
    <property type="component" value="Chromosome"/>
</dbReference>
<name>Q7V6Z5_PROMM</name>
<feature type="coiled-coil region" evidence="2">
    <location>
        <begin position="298"/>
        <end position="325"/>
    </location>
</feature>
<evidence type="ECO:0000313" key="4">
    <source>
        <dbReference type="EMBL" id="CAE21155.1"/>
    </source>
</evidence>
<dbReference type="eggNOG" id="COG1538">
    <property type="taxonomic scope" value="Bacteria"/>
</dbReference>
<keyword evidence="2" id="KW-0175">Coiled coil</keyword>
<keyword evidence="5" id="KW-1185">Reference proteome</keyword>
<dbReference type="AlphaFoldDB" id="Q7V6Z5"/>
<dbReference type="KEGG" id="pmt:PMT_0980"/>
<dbReference type="GO" id="GO:0015562">
    <property type="term" value="F:efflux transmembrane transporter activity"/>
    <property type="evidence" value="ECO:0007669"/>
    <property type="project" value="InterPro"/>
</dbReference>
<dbReference type="InterPro" id="IPR003423">
    <property type="entry name" value="OMP_efflux"/>
</dbReference>
<dbReference type="SUPFAM" id="SSF56954">
    <property type="entry name" value="Outer membrane efflux proteins (OEP)"/>
    <property type="match status" value="1"/>
</dbReference>
<gene>
    <name evidence="4" type="ordered locus">PMT_0980</name>
</gene>
<sequence length="529" mass="58642">MSIRRSLHTSTVVLQLASFLAVPQSLAQTEKSNELLTSNTSNIDSTYLVDELDRLQNRVKRNSMPITLNEAIVIGITNNPELLQTFGAIQQYEWSLIAAQRRWYPQLQLSNGSPFIGYSWGTYINNQYGMRGNRASSTTLSSNSLYSVNKSQSFLLQPGAIVSWNFIDPTRQPDINAASESLKQQKLLFNVSTRNLILNLQQSYYGIQSSQQLINSFKQIYAINKQQLKMLEAQKNIGMATVLDVEQTKSQLFTQLSQLVSYTQEYIKQTALLAEYLALPPGKLAIPSDPAARAGSWSETLQETLKNALKQREEILASLAAAESAQWRGIASIRSYLPVFQLMGTGSLNSSNGYSSVPVDDDPGSAYHWTRTWTATVGIGFSWSLFDGGINAANAESFYAQSRQQKAQAAQTELTVVRQVRSSFAEMQTSRVAIASAQRAYESAKLAQEVARVRWAAGVGDITSVVQTIQQLSIAAQQSSQAILSYNNAVAEIYRYSATWPGSTEKDVQMRLRMMRNPSSNPKNSSLIP</sequence>